<dbReference type="InterPro" id="IPR035926">
    <property type="entry name" value="NusB-like_sf"/>
</dbReference>
<comment type="similarity">
    <text evidence="1">Belongs to the class I-like SAM-binding methyltransferase superfamily. RsmB/NOP family.</text>
</comment>
<dbReference type="GO" id="GO:0006355">
    <property type="term" value="P:regulation of DNA-templated transcription"/>
    <property type="evidence" value="ECO:0007669"/>
    <property type="project" value="InterPro"/>
</dbReference>
<dbReference type="GO" id="GO:0003723">
    <property type="term" value="F:RNA binding"/>
    <property type="evidence" value="ECO:0007669"/>
    <property type="project" value="UniProtKB-KW"/>
</dbReference>
<evidence type="ECO:0000256" key="4">
    <source>
        <dbReference type="ARBA" id="ARBA00022691"/>
    </source>
</evidence>
<sequence>MTIAIARQVALEVLLRVEADDAYANLLLNQLSTSKRLDSRNAALAQELAFGSLRRKNTLEAIINEVSSRPVGDLDPGVRAVMQLGVYQLLYTRIPVHATLNESVEQSKAFAGGKASGLVNASLRKVAQHDLEHWMTVILAKATNETDRLALKYAHPSWIVTSLRLALSADGRAAELEHLLESDNEPARVNLVALPGQVDRATLDGFEQHVSSPIGYLAQPGNPGEIPAVADGSMRVQDAGSQLVALVAAHGANSNESWLDLCAGPGGKAVLMAALAKSTSSALTCVEPAPHRAELVRKALSASGFSAKVRQLDGREITGSFDRVLVDAPCTGLGALRRRPEARWRKSPGDLKALNLLQKELVEAAWSVLKPGGVLTYSTCSPHPSETTAIVEQALRSFGETAELLNANSILSEIEPSLRLNPNRKTAQLWPDRDDTDAMFIAVIRKREVV</sequence>
<accession>A0A6J6HLX6</accession>
<dbReference type="PANTHER" id="PTHR22807">
    <property type="entry name" value="NOP2 YEAST -RELATED NOL1/NOP2/FMU SUN DOMAIN-CONTAINING"/>
    <property type="match status" value="1"/>
</dbReference>
<dbReference type="CDD" id="cd02440">
    <property type="entry name" value="AdoMet_MTases"/>
    <property type="match status" value="1"/>
</dbReference>
<dbReference type="InterPro" id="IPR029063">
    <property type="entry name" value="SAM-dependent_MTases_sf"/>
</dbReference>
<evidence type="ECO:0000259" key="6">
    <source>
        <dbReference type="PROSITE" id="PS51686"/>
    </source>
</evidence>
<dbReference type="PROSITE" id="PS01153">
    <property type="entry name" value="NOL1_NOP2_SUN"/>
    <property type="match status" value="1"/>
</dbReference>
<dbReference type="SUPFAM" id="SSF48013">
    <property type="entry name" value="NusB-like"/>
    <property type="match status" value="1"/>
</dbReference>
<name>A0A6J6HLX6_9ZZZZ</name>
<dbReference type="Gene3D" id="3.40.50.150">
    <property type="entry name" value="Vaccinia Virus protein VP39"/>
    <property type="match status" value="1"/>
</dbReference>
<dbReference type="InterPro" id="IPR023267">
    <property type="entry name" value="RCMT"/>
</dbReference>
<evidence type="ECO:0000256" key="2">
    <source>
        <dbReference type="ARBA" id="ARBA00022603"/>
    </source>
</evidence>
<keyword evidence="3" id="KW-0808">Transferase</keyword>
<keyword evidence="5" id="KW-0694">RNA-binding</keyword>
<dbReference type="GO" id="GO:0008173">
    <property type="term" value="F:RNA methyltransferase activity"/>
    <property type="evidence" value="ECO:0007669"/>
    <property type="project" value="InterPro"/>
</dbReference>
<protein>
    <submittedName>
        <fullName evidence="7">Unannotated protein</fullName>
    </submittedName>
</protein>
<evidence type="ECO:0000256" key="1">
    <source>
        <dbReference type="ARBA" id="ARBA00007494"/>
    </source>
</evidence>
<dbReference type="EMBL" id="CAEZUW010000062">
    <property type="protein sequence ID" value="CAB4612335.1"/>
    <property type="molecule type" value="Genomic_DNA"/>
</dbReference>
<dbReference type="AlphaFoldDB" id="A0A6J6HLX6"/>
<dbReference type="Pfam" id="PF01189">
    <property type="entry name" value="Methyltr_RsmB-F"/>
    <property type="match status" value="1"/>
</dbReference>
<dbReference type="PRINTS" id="PR02008">
    <property type="entry name" value="RCMTFAMILY"/>
</dbReference>
<dbReference type="InterPro" id="IPR006027">
    <property type="entry name" value="NusB_RsmB_TIM44"/>
</dbReference>
<dbReference type="InterPro" id="IPR049560">
    <property type="entry name" value="MeTrfase_RsmB-F_NOP2_cat"/>
</dbReference>
<evidence type="ECO:0000256" key="5">
    <source>
        <dbReference type="ARBA" id="ARBA00022884"/>
    </source>
</evidence>
<gene>
    <name evidence="7" type="ORF">UFOPK1855_00492</name>
</gene>
<dbReference type="GO" id="GO:0001510">
    <property type="term" value="P:RNA methylation"/>
    <property type="evidence" value="ECO:0007669"/>
    <property type="project" value="InterPro"/>
</dbReference>
<dbReference type="PROSITE" id="PS51686">
    <property type="entry name" value="SAM_MT_RSMB_NOP"/>
    <property type="match status" value="1"/>
</dbReference>
<keyword evidence="4" id="KW-0949">S-adenosyl-L-methionine</keyword>
<proteinExistence type="inferred from homology"/>
<feature type="domain" description="SAM-dependent MTase RsmB/NOP-type" evidence="6">
    <location>
        <begin position="165"/>
        <end position="447"/>
    </location>
</feature>
<evidence type="ECO:0000256" key="3">
    <source>
        <dbReference type="ARBA" id="ARBA00022679"/>
    </source>
</evidence>
<keyword evidence="2" id="KW-0489">Methyltransferase</keyword>
<reference evidence="7" key="1">
    <citation type="submission" date="2020-05" db="EMBL/GenBank/DDBJ databases">
        <authorList>
            <person name="Chiriac C."/>
            <person name="Salcher M."/>
            <person name="Ghai R."/>
            <person name="Kavagutti S V."/>
        </authorList>
    </citation>
    <scope>NUCLEOTIDE SEQUENCE</scope>
</reference>
<dbReference type="Pfam" id="PF01029">
    <property type="entry name" value="NusB"/>
    <property type="match status" value="1"/>
</dbReference>
<dbReference type="PANTHER" id="PTHR22807:SF53">
    <property type="entry name" value="RIBOSOMAL RNA SMALL SUBUNIT METHYLTRANSFERASE B-RELATED"/>
    <property type="match status" value="1"/>
</dbReference>
<dbReference type="Gene3D" id="1.10.940.10">
    <property type="entry name" value="NusB-like"/>
    <property type="match status" value="1"/>
</dbReference>
<organism evidence="7">
    <name type="scientific">freshwater metagenome</name>
    <dbReference type="NCBI Taxonomy" id="449393"/>
    <lineage>
        <taxon>unclassified sequences</taxon>
        <taxon>metagenomes</taxon>
        <taxon>ecological metagenomes</taxon>
    </lineage>
</organism>
<evidence type="ECO:0000313" key="7">
    <source>
        <dbReference type="EMBL" id="CAB4612335.1"/>
    </source>
</evidence>
<dbReference type="InterPro" id="IPR018314">
    <property type="entry name" value="RsmB/NOL1/NOP2-like_CS"/>
</dbReference>
<dbReference type="InterPro" id="IPR001678">
    <property type="entry name" value="MeTrfase_RsmB-F_NOP2_dom"/>
</dbReference>
<dbReference type="SUPFAM" id="SSF53335">
    <property type="entry name" value="S-adenosyl-L-methionine-dependent methyltransferases"/>
    <property type="match status" value="1"/>
</dbReference>